<feature type="region of interest" description="Disordered" evidence="1">
    <location>
        <begin position="1"/>
        <end position="25"/>
    </location>
</feature>
<feature type="compositionally biased region" description="Low complexity" evidence="1">
    <location>
        <begin position="9"/>
        <end position="25"/>
    </location>
</feature>
<reference evidence="3" key="1">
    <citation type="journal article" date="2020" name="bioRxiv">
        <title>Comparative genomics of Chlamydomonas.</title>
        <authorList>
            <person name="Craig R.J."/>
            <person name="Hasan A.R."/>
            <person name="Ness R.W."/>
            <person name="Keightley P.D."/>
        </authorList>
    </citation>
    <scope>NUCLEOTIDE SEQUENCE</scope>
    <source>
        <strain evidence="3">CCAP 11/70</strain>
    </source>
</reference>
<accession>A0A835XYN5</accession>
<evidence type="ECO:0000313" key="3">
    <source>
        <dbReference type="EMBL" id="KAG2489290.1"/>
    </source>
</evidence>
<evidence type="ECO:0000259" key="2">
    <source>
        <dbReference type="Pfam" id="PF05548"/>
    </source>
</evidence>
<sequence length="369" mass="39277">MVAVLAASGPGAQAQPGRGKGKGPVVPGQRLAGVLGKLAEPGSLPEYYLWDEVTGIRSTPFKPGFRMPKKDRKGDAITLGSSVELYCSTVNSVGQCDYVSTTDSTVLLPAYAPPNSANMVSRKILFVYIDMTSCGLPLDTQYVDPDTKQAMPMLVVYIFPSAVHVYDKDVKGSGLCGWQGNGLVPGNRVWLHGGSFSLGRPFSMIHELLHNEGLHHARQWRNGQLQEYGDFSSLMGLGDACPSSAETSHVKLGWSSPAVSINTGASGAGLTSAALPLGAVVAFNLPATYVSGLGNHIRVVPDWLWLPNSPTSSATNLYIDLRVAKQYTANAQINSHAADGPDYVYADKFNIHTVLTIKDAEASGRGREA</sequence>
<comment type="caution">
    <text evidence="3">The sequence shown here is derived from an EMBL/GenBank/DDBJ whole genome shotgun (WGS) entry which is preliminary data.</text>
</comment>
<dbReference type="EMBL" id="JAEHOE010000074">
    <property type="protein sequence ID" value="KAG2489290.1"/>
    <property type="molecule type" value="Genomic_DNA"/>
</dbReference>
<evidence type="ECO:0000313" key="4">
    <source>
        <dbReference type="Proteomes" id="UP000612055"/>
    </source>
</evidence>
<dbReference type="AlphaFoldDB" id="A0A835XYN5"/>
<evidence type="ECO:0000256" key="1">
    <source>
        <dbReference type="SAM" id="MobiDB-lite"/>
    </source>
</evidence>
<dbReference type="Pfam" id="PF05548">
    <property type="entry name" value="Peptidase_M11"/>
    <property type="match status" value="1"/>
</dbReference>
<organism evidence="3 4">
    <name type="scientific">Edaphochlamys debaryana</name>
    <dbReference type="NCBI Taxonomy" id="47281"/>
    <lineage>
        <taxon>Eukaryota</taxon>
        <taxon>Viridiplantae</taxon>
        <taxon>Chlorophyta</taxon>
        <taxon>core chlorophytes</taxon>
        <taxon>Chlorophyceae</taxon>
        <taxon>CS clade</taxon>
        <taxon>Chlamydomonadales</taxon>
        <taxon>Chlamydomonadales incertae sedis</taxon>
        <taxon>Edaphochlamys</taxon>
    </lineage>
</organism>
<feature type="domain" description="Peptidase M11 gametolysin" evidence="2">
    <location>
        <begin position="152"/>
        <end position="356"/>
    </location>
</feature>
<proteinExistence type="predicted"/>
<keyword evidence="4" id="KW-1185">Reference proteome</keyword>
<gene>
    <name evidence="3" type="ORF">HYH03_012122</name>
</gene>
<dbReference type="Proteomes" id="UP000612055">
    <property type="component" value="Unassembled WGS sequence"/>
</dbReference>
<protein>
    <recommendedName>
        <fullName evidence="2">Peptidase M11 gametolysin domain-containing protein</fullName>
    </recommendedName>
</protein>
<dbReference type="InterPro" id="IPR008752">
    <property type="entry name" value="Peptidase_M11"/>
</dbReference>
<name>A0A835XYN5_9CHLO</name>